<keyword evidence="3" id="KW-1185">Reference proteome</keyword>
<dbReference type="VEuPathDB" id="FungiDB:PSHT_11461"/>
<feature type="compositionally biased region" description="Low complexity" evidence="1">
    <location>
        <begin position="106"/>
        <end position="123"/>
    </location>
</feature>
<dbReference type="VEuPathDB" id="FungiDB:PSTT_07717"/>
<evidence type="ECO:0000256" key="1">
    <source>
        <dbReference type="SAM" id="MobiDB-lite"/>
    </source>
</evidence>
<accession>A0A2S4VFC6</accession>
<gene>
    <name evidence="2" type="ORF">PSTT_07717</name>
</gene>
<sequence>MWQGPSAAAPNRAMYSYESRIRSLEEVVGLLLARQGPGPFRLVPLAPLVGSFRYSTSHGLTPVLSKSATESLALARSNQSSDDRTDFRPLATSRPRPRSSPPLACTPTSRPQRQPSSAPSRTSHASKDVVVGSRDPLLVPPLNTARRTPSNSQIDIGDDRNHHPIQDSPSHSPATLSLSSDLVQQWANTLTVLLV</sequence>
<feature type="compositionally biased region" description="Polar residues" evidence="1">
    <location>
        <begin position="167"/>
        <end position="176"/>
    </location>
</feature>
<evidence type="ECO:0000313" key="3">
    <source>
        <dbReference type="Proteomes" id="UP000239156"/>
    </source>
</evidence>
<evidence type="ECO:0000313" key="2">
    <source>
        <dbReference type="EMBL" id="POW08246.1"/>
    </source>
</evidence>
<comment type="caution">
    <text evidence="2">The sequence shown here is derived from an EMBL/GenBank/DDBJ whole genome shotgun (WGS) entry which is preliminary data.</text>
</comment>
<reference evidence="2" key="1">
    <citation type="submission" date="2017-12" db="EMBL/GenBank/DDBJ databases">
        <title>Gene loss provides genomic basis for host adaptation in cereal stripe rust fungi.</title>
        <authorList>
            <person name="Xia C."/>
        </authorList>
    </citation>
    <scope>NUCLEOTIDE SEQUENCE [LARGE SCALE GENOMIC DNA]</scope>
    <source>
        <strain evidence="2">93-210</strain>
    </source>
</reference>
<dbReference type="AlphaFoldDB" id="A0A2S4VFC6"/>
<dbReference type="EMBL" id="PKSL01000066">
    <property type="protein sequence ID" value="POW08246.1"/>
    <property type="molecule type" value="Genomic_DNA"/>
</dbReference>
<organism evidence="2 3">
    <name type="scientific">Puccinia striiformis</name>
    <dbReference type="NCBI Taxonomy" id="27350"/>
    <lineage>
        <taxon>Eukaryota</taxon>
        <taxon>Fungi</taxon>
        <taxon>Dikarya</taxon>
        <taxon>Basidiomycota</taxon>
        <taxon>Pucciniomycotina</taxon>
        <taxon>Pucciniomycetes</taxon>
        <taxon>Pucciniales</taxon>
        <taxon>Pucciniaceae</taxon>
        <taxon>Puccinia</taxon>
    </lineage>
</organism>
<dbReference type="VEuPathDB" id="FungiDB:PSHT_02068"/>
<name>A0A2S4VFC6_9BASI</name>
<feature type="region of interest" description="Disordered" evidence="1">
    <location>
        <begin position="74"/>
        <end position="176"/>
    </location>
</feature>
<protein>
    <submittedName>
        <fullName evidence="2">Uncharacterized protein</fullName>
    </submittedName>
</protein>
<feature type="compositionally biased region" description="Polar residues" evidence="1">
    <location>
        <begin position="145"/>
        <end position="154"/>
    </location>
</feature>
<proteinExistence type="predicted"/>
<dbReference type="Proteomes" id="UP000239156">
    <property type="component" value="Unassembled WGS sequence"/>
</dbReference>